<dbReference type="InterPro" id="IPR009061">
    <property type="entry name" value="DNA-bd_dom_put_sf"/>
</dbReference>
<keyword evidence="2" id="KW-1185">Reference proteome</keyword>
<gene>
    <name evidence="1" type="ORF">SCD92_15425</name>
</gene>
<accession>A0ABU4S600</accession>
<dbReference type="Proteomes" id="UP001273505">
    <property type="component" value="Unassembled WGS sequence"/>
</dbReference>
<sequence>MTDTDHTATTTPSGETFHRVESARARFGVSRSTWWKWVQDGFAPAPIRPTPGVTLWRSSDLDAFAQTLIDKSLANGGRGVSNNAL</sequence>
<evidence type="ECO:0000313" key="1">
    <source>
        <dbReference type="EMBL" id="MDX6850764.1"/>
    </source>
</evidence>
<evidence type="ECO:0000313" key="2">
    <source>
        <dbReference type="Proteomes" id="UP001273505"/>
    </source>
</evidence>
<dbReference type="RefSeq" id="WP_302723387.1">
    <property type="nucleotide sequence ID" value="NZ_JAULRU010000617.1"/>
</dbReference>
<name>A0ABU4S600_9GAMM</name>
<proteinExistence type="predicted"/>
<evidence type="ECO:0008006" key="3">
    <source>
        <dbReference type="Google" id="ProtNLM"/>
    </source>
</evidence>
<reference evidence="1 2" key="1">
    <citation type="submission" date="2023-11" db="EMBL/GenBank/DDBJ databases">
        <title>Gilvimarinus fulvus sp. nov., isolated from the surface of Kelp.</title>
        <authorList>
            <person name="Sun Y.Y."/>
            <person name="Gong Y."/>
            <person name="Du Z.J."/>
        </authorList>
    </citation>
    <scope>NUCLEOTIDE SEQUENCE [LARGE SCALE GENOMIC DNA]</scope>
    <source>
        <strain evidence="1 2">SDUM040013</strain>
    </source>
</reference>
<dbReference type="SUPFAM" id="SSF46955">
    <property type="entry name" value="Putative DNA-binding domain"/>
    <property type="match status" value="1"/>
</dbReference>
<dbReference type="EMBL" id="JAXAFO010000031">
    <property type="protein sequence ID" value="MDX6850764.1"/>
    <property type="molecule type" value="Genomic_DNA"/>
</dbReference>
<comment type="caution">
    <text evidence="1">The sequence shown here is derived from an EMBL/GenBank/DDBJ whole genome shotgun (WGS) entry which is preliminary data.</text>
</comment>
<organism evidence="1 2">
    <name type="scientific">Gilvimarinus gilvus</name>
    <dbReference type="NCBI Taxonomy" id="3058038"/>
    <lineage>
        <taxon>Bacteria</taxon>
        <taxon>Pseudomonadati</taxon>
        <taxon>Pseudomonadota</taxon>
        <taxon>Gammaproteobacteria</taxon>
        <taxon>Cellvibrionales</taxon>
        <taxon>Cellvibrionaceae</taxon>
        <taxon>Gilvimarinus</taxon>
    </lineage>
</organism>
<protein>
    <recommendedName>
        <fullName evidence="3">AlpA family transcriptional regulator</fullName>
    </recommendedName>
</protein>